<dbReference type="AlphaFoldDB" id="A0A0G0I411"/>
<sequence length="153" mass="17165">MAKITADEIRKLKEATGAPVMRAKKLLEELNGNFKKAEEILRKEGFEKVAKRADRATAQGLIETYVHHSGKVATMIELLSETDFVARNELFKELAHNLALQLASVPAKDAKDFSKQDFIKDPSKKVEELVKEVIAKTGENIQIGRIHRIEIGK</sequence>
<dbReference type="Pfam" id="PF00889">
    <property type="entry name" value="EF_TS"/>
    <property type="match status" value="1"/>
</dbReference>
<feature type="domain" description="Translation elongation factor EFTs/EF1B dimerisation" evidence="6">
    <location>
        <begin position="73"/>
        <end position="151"/>
    </location>
</feature>
<dbReference type="InterPro" id="IPR036402">
    <property type="entry name" value="EF-Ts_dimer_sf"/>
</dbReference>
<protein>
    <recommendedName>
        <fullName evidence="2 5">Elongation factor Ts</fullName>
        <shortName evidence="5">EF-Ts</shortName>
    </recommendedName>
</protein>
<comment type="function">
    <text evidence="5">Associates with the EF-Tu.GDP complex and induces the exchange of GDP to GTP. It remains bound to the aminoacyl-tRNA.EF-Tu.GTP complex up to the GTP hydrolysis stage on the ribosome.</text>
</comment>
<name>A0A0G0I411_9BACT</name>
<dbReference type="SUPFAM" id="SSF54713">
    <property type="entry name" value="Elongation factor Ts (EF-Ts), dimerisation domain"/>
    <property type="match status" value="1"/>
</dbReference>
<dbReference type="Gene3D" id="3.30.479.20">
    <property type="entry name" value="Elongation factor Ts, dimerisation domain"/>
    <property type="match status" value="1"/>
</dbReference>
<evidence type="ECO:0000313" key="8">
    <source>
        <dbReference type="Proteomes" id="UP000034603"/>
    </source>
</evidence>
<organism evidence="7 8">
    <name type="scientific">Candidatus Woesebacteria bacterium GW2011_GWA1_37_8</name>
    <dbReference type="NCBI Taxonomy" id="1618546"/>
    <lineage>
        <taxon>Bacteria</taxon>
        <taxon>Candidatus Woeseibacteriota</taxon>
    </lineage>
</organism>
<dbReference type="GO" id="GO:0003746">
    <property type="term" value="F:translation elongation factor activity"/>
    <property type="evidence" value="ECO:0007669"/>
    <property type="project" value="UniProtKB-UniRule"/>
</dbReference>
<reference evidence="7 8" key="1">
    <citation type="journal article" date="2015" name="Nature">
        <title>rRNA introns, odd ribosomes, and small enigmatic genomes across a large radiation of phyla.</title>
        <authorList>
            <person name="Brown C.T."/>
            <person name="Hug L.A."/>
            <person name="Thomas B.C."/>
            <person name="Sharon I."/>
            <person name="Castelle C.J."/>
            <person name="Singh A."/>
            <person name="Wilkins M.J."/>
            <person name="Williams K.H."/>
            <person name="Banfield J.F."/>
        </authorList>
    </citation>
    <scope>NUCLEOTIDE SEQUENCE [LARGE SCALE GENOMIC DNA]</scope>
</reference>
<dbReference type="InterPro" id="IPR014039">
    <property type="entry name" value="Transl_elong_EFTs/EF1B_dimer"/>
</dbReference>
<dbReference type="PANTHER" id="PTHR11741:SF0">
    <property type="entry name" value="ELONGATION FACTOR TS, MITOCHONDRIAL"/>
    <property type="match status" value="1"/>
</dbReference>
<comment type="similarity">
    <text evidence="1 5">Belongs to the EF-Ts family.</text>
</comment>
<dbReference type="HAMAP" id="MF_00050">
    <property type="entry name" value="EF_Ts"/>
    <property type="match status" value="1"/>
</dbReference>
<keyword evidence="3 5" id="KW-0251">Elongation factor</keyword>
<dbReference type="PATRIC" id="fig|1618546.3.peg.370"/>
<dbReference type="FunFam" id="1.10.8.10:FF:000001">
    <property type="entry name" value="Elongation factor Ts"/>
    <property type="match status" value="1"/>
</dbReference>
<proteinExistence type="inferred from homology"/>
<dbReference type="GO" id="GO:0005737">
    <property type="term" value="C:cytoplasm"/>
    <property type="evidence" value="ECO:0007669"/>
    <property type="project" value="UniProtKB-SubCell"/>
</dbReference>
<gene>
    <name evidence="5" type="primary">tsf</name>
    <name evidence="7" type="ORF">US62_C0011G0024</name>
</gene>
<evidence type="ECO:0000256" key="4">
    <source>
        <dbReference type="ARBA" id="ARBA00022917"/>
    </source>
</evidence>
<dbReference type="PANTHER" id="PTHR11741">
    <property type="entry name" value="ELONGATION FACTOR TS"/>
    <property type="match status" value="1"/>
</dbReference>
<dbReference type="InterPro" id="IPR001816">
    <property type="entry name" value="Transl_elong_EFTs/EF1B"/>
</dbReference>
<comment type="subcellular location">
    <subcellularLocation>
        <location evidence="5">Cytoplasm</location>
    </subcellularLocation>
</comment>
<dbReference type="Proteomes" id="UP000034603">
    <property type="component" value="Unassembled WGS sequence"/>
</dbReference>
<dbReference type="EMBL" id="LBTR01000011">
    <property type="protein sequence ID" value="KKQ45660.1"/>
    <property type="molecule type" value="Genomic_DNA"/>
</dbReference>
<dbReference type="InterPro" id="IPR009060">
    <property type="entry name" value="UBA-like_sf"/>
</dbReference>
<keyword evidence="5" id="KW-0963">Cytoplasm</keyword>
<dbReference type="SUPFAM" id="SSF46934">
    <property type="entry name" value="UBA-like"/>
    <property type="match status" value="1"/>
</dbReference>
<evidence type="ECO:0000313" key="7">
    <source>
        <dbReference type="EMBL" id="KKQ45660.1"/>
    </source>
</evidence>
<evidence type="ECO:0000256" key="2">
    <source>
        <dbReference type="ARBA" id="ARBA00016956"/>
    </source>
</evidence>
<dbReference type="NCBIfam" id="TIGR00116">
    <property type="entry name" value="tsf"/>
    <property type="match status" value="1"/>
</dbReference>
<comment type="caution">
    <text evidence="7">The sequence shown here is derived from an EMBL/GenBank/DDBJ whole genome shotgun (WGS) entry which is preliminary data.</text>
</comment>
<feature type="region of interest" description="Involved in Mg(2+) ion dislocation from EF-Tu" evidence="5">
    <location>
        <begin position="82"/>
        <end position="85"/>
    </location>
</feature>
<accession>A0A0G0I411</accession>
<evidence type="ECO:0000256" key="5">
    <source>
        <dbReference type="HAMAP-Rule" id="MF_00050"/>
    </source>
</evidence>
<dbReference type="Gene3D" id="1.10.8.10">
    <property type="entry name" value="DNA helicase RuvA subunit, C-terminal domain"/>
    <property type="match status" value="1"/>
</dbReference>
<evidence type="ECO:0000256" key="3">
    <source>
        <dbReference type="ARBA" id="ARBA00022768"/>
    </source>
</evidence>
<evidence type="ECO:0000256" key="1">
    <source>
        <dbReference type="ARBA" id="ARBA00005532"/>
    </source>
</evidence>
<evidence type="ECO:0000259" key="6">
    <source>
        <dbReference type="Pfam" id="PF00889"/>
    </source>
</evidence>
<keyword evidence="4 5" id="KW-0648">Protein biosynthesis</keyword>